<evidence type="ECO:0000313" key="3">
    <source>
        <dbReference type="Proteomes" id="UP000273307"/>
    </source>
</evidence>
<sequence length="223" mass="25023">MGRTSRPAGPAGTGRQRSSCVRGVPRGEQLLPVLRLHALLPESAAPRRQQLPARHRLRGDPRDLRRRRGIAVATLPAPRPGRGFAPHPHRLRDRERAWAVRPVSRTGLLHRRCQLGADRRIVLEGHRAQQGTSHLALHSGRRWHARLHRSARLVCCRGVFVRHVVQVHRTRRAGVAGGCRSDEYRRREGWLPLPSASAGLPTQPLRASQPSVAPLCHRRRPDA</sequence>
<proteinExistence type="predicted"/>
<evidence type="ECO:0000313" key="2">
    <source>
        <dbReference type="EMBL" id="VBA42725.1"/>
    </source>
</evidence>
<dbReference type="AlphaFoldDB" id="A0A498QE30"/>
<protein>
    <submittedName>
        <fullName evidence="2">Uncharacterized protein</fullName>
    </submittedName>
</protein>
<organism evidence="2 3">
    <name type="scientific">Mycobacterium attenuatum</name>
    <dbReference type="NCBI Taxonomy" id="2341086"/>
    <lineage>
        <taxon>Bacteria</taxon>
        <taxon>Bacillati</taxon>
        <taxon>Actinomycetota</taxon>
        <taxon>Actinomycetes</taxon>
        <taxon>Mycobacteriales</taxon>
        <taxon>Mycobacteriaceae</taxon>
        <taxon>Mycobacterium</taxon>
    </lineage>
</organism>
<keyword evidence="3" id="KW-1185">Reference proteome</keyword>
<feature type="region of interest" description="Disordered" evidence="1">
    <location>
        <begin position="1"/>
        <end position="21"/>
    </location>
</feature>
<feature type="region of interest" description="Disordered" evidence="1">
    <location>
        <begin position="195"/>
        <end position="223"/>
    </location>
</feature>
<dbReference type="EMBL" id="UPHP01000123">
    <property type="protein sequence ID" value="VBA42725.1"/>
    <property type="molecule type" value="Genomic_DNA"/>
</dbReference>
<evidence type="ECO:0000256" key="1">
    <source>
        <dbReference type="SAM" id="MobiDB-lite"/>
    </source>
</evidence>
<gene>
    <name evidence="2" type="ORF">LAUMK136_04738</name>
</gene>
<accession>A0A498QE30</accession>
<reference evidence="2 3" key="1">
    <citation type="submission" date="2018-09" db="EMBL/GenBank/DDBJ databases">
        <authorList>
            <person name="Tagini F."/>
        </authorList>
    </citation>
    <scope>NUCLEOTIDE SEQUENCE [LARGE SCALE GENOMIC DNA]</scope>
    <source>
        <strain evidence="2 3">MK136</strain>
    </source>
</reference>
<dbReference type="Proteomes" id="UP000273307">
    <property type="component" value="Unassembled WGS sequence"/>
</dbReference>
<name>A0A498QE30_9MYCO</name>